<reference evidence="6" key="1">
    <citation type="journal article" date="2019" name="Int. J. Syst. Evol. Microbiol.">
        <title>The Global Catalogue of Microorganisms (GCM) 10K type strain sequencing project: providing services to taxonomists for standard genome sequencing and annotation.</title>
        <authorList>
            <consortium name="The Broad Institute Genomics Platform"/>
            <consortium name="The Broad Institute Genome Sequencing Center for Infectious Disease"/>
            <person name="Wu L."/>
            <person name="Ma J."/>
        </authorList>
    </citation>
    <scope>NUCLEOTIDE SEQUENCE [LARGE SCALE GENOMIC DNA]</scope>
    <source>
        <strain evidence="6">JCM 10303</strain>
    </source>
</reference>
<dbReference type="PANTHER" id="PTHR11715">
    <property type="entry name" value="GLYCINE CLEAVAGE SYSTEM H PROTEIN"/>
    <property type="match status" value="1"/>
</dbReference>
<dbReference type="NCBIfam" id="NF002270">
    <property type="entry name" value="PRK01202.1"/>
    <property type="match status" value="1"/>
</dbReference>
<dbReference type="InterPro" id="IPR033753">
    <property type="entry name" value="GCV_H/Fam206"/>
</dbReference>
<dbReference type="PANTHER" id="PTHR11715:SF3">
    <property type="entry name" value="GLYCINE CLEAVAGE SYSTEM H PROTEIN-RELATED"/>
    <property type="match status" value="1"/>
</dbReference>
<dbReference type="PROSITE" id="PS00189">
    <property type="entry name" value="LIPOYL"/>
    <property type="match status" value="1"/>
</dbReference>
<feature type="domain" description="Lipoyl-binding" evidence="4">
    <location>
        <begin position="24"/>
        <end position="106"/>
    </location>
</feature>
<comment type="cofactor">
    <cofactor evidence="3">
        <name>(R)-lipoate</name>
        <dbReference type="ChEBI" id="CHEBI:83088"/>
    </cofactor>
    <text evidence="3">Binds 1 lipoyl cofactor covalently.</text>
</comment>
<sequence>MVNIPQGLKYTQDHEWVEARSGDTVRIGITDHAQRELGDIVFVEMPEVGRRVSGAEALGSVESVKAVAEFFAPLGGEVVEVNSQVSDEPELVNTDPYGDGWIVAIKVADRSELDSLMSAEQYGEFVAEANE</sequence>
<dbReference type="NCBIfam" id="TIGR00527">
    <property type="entry name" value="gcvH"/>
    <property type="match status" value="1"/>
</dbReference>
<dbReference type="PROSITE" id="PS50968">
    <property type="entry name" value="BIOTINYL_LIPOYL"/>
    <property type="match status" value="1"/>
</dbReference>
<dbReference type="Proteomes" id="UP001500729">
    <property type="component" value="Unassembled WGS sequence"/>
</dbReference>
<dbReference type="InterPro" id="IPR017453">
    <property type="entry name" value="GCV_H_sub"/>
</dbReference>
<dbReference type="SUPFAM" id="SSF51230">
    <property type="entry name" value="Single hybrid motif"/>
    <property type="match status" value="1"/>
</dbReference>
<gene>
    <name evidence="5" type="primary">gcvH_3</name>
    <name evidence="3" type="synonym">gcvH</name>
    <name evidence="5" type="ORF">GCM10009533_71090</name>
</gene>
<protein>
    <recommendedName>
        <fullName evidence="3">Glycine cleavage system H protein</fullName>
    </recommendedName>
</protein>
<evidence type="ECO:0000259" key="4">
    <source>
        <dbReference type="PROSITE" id="PS50968"/>
    </source>
</evidence>
<keyword evidence="2 3" id="KW-0450">Lipoyl</keyword>
<dbReference type="InterPro" id="IPR002930">
    <property type="entry name" value="GCV_H"/>
</dbReference>
<comment type="similarity">
    <text evidence="1 3">Belongs to the GcvH family.</text>
</comment>
<comment type="function">
    <text evidence="3">The glycine cleavage system catalyzes the degradation of glycine. The H protein shuttles the methylamine group of glycine from the P protein to the T protein.</text>
</comment>
<keyword evidence="6" id="KW-1185">Reference proteome</keyword>
<dbReference type="InterPro" id="IPR000089">
    <property type="entry name" value="Biotin_lipoyl"/>
</dbReference>
<comment type="subunit">
    <text evidence="3">The glycine cleavage system is composed of four proteins: P, T, L and H.</text>
</comment>
<proteinExistence type="inferred from homology"/>
<evidence type="ECO:0000313" key="6">
    <source>
        <dbReference type="Proteomes" id="UP001500729"/>
    </source>
</evidence>
<comment type="caution">
    <text evidence="5">The sequence shown here is derived from an EMBL/GenBank/DDBJ whole genome shotgun (WGS) entry which is preliminary data.</text>
</comment>
<accession>A0ABP3PJC3</accession>
<evidence type="ECO:0000256" key="2">
    <source>
        <dbReference type="ARBA" id="ARBA00022823"/>
    </source>
</evidence>
<evidence type="ECO:0000256" key="1">
    <source>
        <dbReference type="ARBA" id="ARBA00009249"/>
    </source>
</evidence>
<dbReference type="Gene3D" id="2.40.50.100">
    <property type="match status" value="1"/>
</dbReference>
<name>A0ABP3PJC3_SACER</name>
<dbReference type="Pfam" id="PF01597">
    <property type="entry name" value="GCV_H"/>
    <property type="match status" value="1"/>
</dbReference>
<dbReference type="InterPro" id="IPR011053">
    <property type="entry name" value="Single_hybrid_motif"/>
</dbReference>
<organism evidence="5 6">
    <name type="scientific">Saccharopolyspora erythraea</name>
    <name type="common">Streptomyces erythraeus</name>
    <dbReference type="NCBI Taxonomy" id="1836"/>
    <lineage>
        <taxon>Bacteria</taxon>
        <taxon>Bacillati</taxon>
        <taxon>Actinomycetota</taxon>
        <taxon>Actinomycetes</taxon>
        <taxon>Pseudonocardiales</taxon>
        <taxon>Pseudonocardiaceae</taxon>
        <taxon>Saccharopolyspora</taxon>
    </lineage>
</organism>
<dbReference type="RefSeq" id="WP_009951290.1">
    <property type="nucleotide sequence ID" value="NZ_BAAAGS010000116.1"/>
</dbReference>
<dbReference type="CDD" id="cd06848">
    <property type="entry name" value="GCS_H"/>
    <property type="match status" value="1"/>
</dbReference>
<dbReference type="EMBL" id="BAAAGS010000116">
    <property type="protein sequence ID" value="GAA0565051.1"/>
    <property type="molecule type" value="Genomic_DNA"/>
</dbReference>
<feature type="modified residue" description="N6-lipoyllysine" evidence="3">
    <location>
        <position position="65"/>
    </location>
</feature>
<evidence type="ECO:0000313" key="5">
    <source>
        <dbReference type="EMBL" id="GAA0565051.1"/>
    </source>
</evidence>
<dbReference type="InterPro" id="IPR003016">
    <property type="entry name" value="2-oxoA_DH_lipoyl-BS"/>
</dbReference>
<dbReference type="HAMAP" id="MF_00272">
    <property type="entry name" value="GcvH"/>
    <property type="match status" value="1"/>
</dbReference>
<evidence type="ECO:0000256" key="3">
    <source>
        <dbReference type="HAMAP-Rule" id="MF_00272"/>
    </source>
</evidence>